<keyword evidence="3" id="KW-1185">Reference proteome</keyword>
<dbReference type="PATRIC" id="fig|1110509.7.peg.1440"/>
<dbReference type="HOGENOM" id="CLU_1387610_0_0_2"/>
<proteinExistence type="predicted"/>
<dbReference type="OrthoDB" id="120937at2157"/>
<gene>
    <name evidence="2" type="ordered locus">Mhar_1297</name>
</gene>
<dbReference type="Proteomes" id="UP000005877">
    <property type="component" value="Chromosome"/>
</dbReference>
<dbReference type="AlphaFoldDB" id="G7WNH0"/>
<sequence>MRRISAAEGGAWPLPGVERLVPAPGSPGSFWEDRGDRRHCGVDLYAPAGSKVASIGEATVLEVGPFTNPRSVPYWNETLYLLVEDEGGRFFKLAELASAEVRVGDRIESGQILGRVGSVLNPMKIDDRAPAYIRGLEDRGRTAMLHLELYASRPESSERYRGGNWFGPGRPRGLLDPTDLLIASSRG</sequence>
<evidence type="ECO:0000259" key="1">
    <source>
        <dbReference type="Pfam" id="PF01551"/>
    </source>
</evidence>
<organism evidence="2 3">
    <name type="scientific">Methanothrix harundinacea (strain 6Ac)</name>
    <name type="common">Methanosaeta harundinacea</name>
    <dbReference type="NCBI Taxonomy" id="1110509"/>
    <lineage>
        <taxon>Archaea</taxon>
        <taxon>Methanobacteriati</taxon>
        <taxon>Methanobacteriota</taxon>
        <taxon>Stenosarchaea group</taxon>
        <taxon>Methanomicrobia</taxon>
        <taxon>Methanotrichales</taxon>
        <taxon>Methanotrichaceae</taxon>
        <taxon>Methanothrix</taxon>
    </lineage>
</organism>
<dbReference type="STRING" id="1110509.Mhar_1297"/>
<dbReference type="Pfam" id="PF01551">
    <property type="entry name" value="Peptidase_M23"/>
    <property type="match status" value="1"/>
</dbReference>
<name>G7WNH0_METH6</name>
<evidence type="ECO:0000313" key="3">
    <source>
        <dbReference type="Proteomes" id="UP000005877"/>
    </source>
</evidence>
<dbReference type="SUPFAM" id="SSF51261">
    <property type="entry name" value="Duplicated hybrid motif"/>
    <property type="match status" value="1"/>
</dbReference>
<evidence type="ECO:0000313" key="2">
    <source>
        <dbReference type="EMBL" id="AET64661.1"/>
    </source>
</evidence>
<dbReference type="RefSeq" id="WP_014586846.1">
    <property type="nucleotide sequence ID" value="NC_017527.1"/>
</dbReference>
<dbReference type="CDD" id="cd12797">
    <property type="entry name" value="M23_peptidase"/>
    <property type="match status" value="1"/>
</dbReference>
<feature type="domain" description="M23ase beta-sheet core" evidence="1">
    <location>
        <begin position="38"/>
        <end position="118"/>
    </location>
</feature>
<accession>G7WNH0</accession>
<protein>
    <submittedName>
        <fullName evidence="2">Putative metalloendopeptidase</fullName>
    </submittedName>
</protein>
<dbReference type="KEGG" id="mhi:Mhar_1297"/>
<dbReference type="GeneID" id="12510466"/>
<dbReference type="Gene3D" id="2.70.70.10">
    <property type="entry name" value="Glucose Permease (Domain IIA)"/>
    <property type="match status" value="1"/>
</dbReference>
<dbReference type="EMBL" id="CP003117">
    <property type="protein sequence ID" value="AET64661.1"/>
    <property type="molecule type" value="Genomic_DNA"/>
</dbReference>
<reference evidence="2 3" key="1">
    <citation type="journal article" date="2012" name="PLoS ONE">
        <title>The genome characteristics and predicted function of methyl-group oxidation pathway in the obligate aceticlastic methanogens, Methanosaeta spp.</title>
        <authorList>
            <person name="Zhu J."/>
            <person name="Zheng H."/>
            <person name="Ai G."/>
            <person name="Zhang G."/>
            <person name="Liu D."/>
            <person name="Liu X."/>
            <person name="Dong X."/>
        </authorList>
    </citation>
    <scope>NUCLEOTIDE SEQUENCE [LARGE SCALE GENOMIC DNA]</scope>
    <source>
        <strain evidence="2 3">6Ac</strain>
    </source>
</reference>
<dbReference type="InterPro" id="IPR011055">
    <property type="entry name" value="Dup_hybrid_motif"/>
</dbReference>
<dbReference type="InterPro" id="IPR016047">
    <property type="entry name" value="M23ase_b-sheet_dom"/>
</dbReference>